<evidence type="ECO:0000313" key="2">
    <source>
        <dbReference type="Proteomes" id="UP000265520"/>
    </source>
</evidence>
<sequence length="76" mass="8840">MEDAHGVVPETEHNACIVDLLGRAGRLDEAVEFINKMLNWETLLLKRFYQLNLNILLPMFFCPTLWNHGNLKMELV</sequence>
<keyword evidence="2" id="KW-1185">Reference proteome</keyword>
<dbReference type="GO" id="GO:0003723">
    <property type="term" value="F:RNA binding"/>
    <property type="evidence" value="ECO:0007669"/>
    <property type="project" value="InterPro"/>
</dbReference>
<dbReference type="InterPro" id="IPR046960">
    <property type="entry name" value="PPR_At4g14850-like_plant"/>
</dbReference>
<protein>
    <submittedName>
        <fullName evidence="1">Pentatricopeptide repeat-containing protein</fullName>
    </submittedName>
</protein>
<dbReference type="GO" id="GO:0009451">
    <property type="term" value="P:RNA modification"/>
    <property type="evidence" value="ECO:0007669"/>
    <property type="project" value="InterPro"/>
</dbReference>
<dbReference type="Proteomes" id="UP000265520">
    <property type="component" value="Unassembled WGS sequence"/>
</dbReference>
<dbReference type="PANTHER" id="PTHR47926">
    <property type="entry name" value="PENTATRICOPEPTIDE REPEAT-CONTAINING PROTEIN"/>
    <property type="match status" value="1"/>
</dbReference>
<accession>A0A392N476</accession>
<dbReference type="EMBL" id="LXQA010027738">
    <property type="protein sequence ID" value="MCH94620.1"/>
    <property type="molecule type" value="Genomic_DNA"/>
</dbReference>
<comment type="caution">
    <text evidence="1">The sequence shown here is derived from an EMBL/GenBank/DDBJ whole genome shotgun (WGS) entry which is preliminary data.</text>
</comment>
<reference evidence="1 2" key="1">
    <citation type="journal article" date="2018" name="Front. Plant Sci.">
        <title>Red Clover (Trifolium pratense) and Zigzag Clover (T. medium) - A Picture of Genomic Similarities and Differences.</title>
        <authorList>
            <person name="Dluhosova J."/>
            <person name="Istvanek J."/>
            <person name="Nedelnik J."/>
            <person name="Repkova J."/>
        </authorList>
    </citation>
    <scope>NUCLEOTIDE SEQUENCE [LARGE SCALE GENOMIC DNA]</scope>
    <source>
        <strain evidence="2">cv. 10/8</strain>
        <tissue evidence="1">Leaf</tissue>
    </source>
</reference>
<dbReference type="AlphaFoldDB" id="A0A392N476"/>
<name>A0A392N476_9FABA</name>
<evidence type="ECO:0000313" key="1">
    <source>
        <dbReference type="EMBL" id="MCH94620.1"/>
    </source>
</evidence>
<organism evidence="1 2">
    <name type="scientific">Trifolium medium</name>
    <dbReference type="NCBI Taxonomy" id="97028"/>
    <lineage>
        <taxon>Eukaryota</taxon>
        <taxon>Viridiplantae</taxon>
        <taxon>Streptophyta</taxon>
        <taxon>Embryophyta</taxon>
        <taxon>Tracheophyta</taxon>
        <taxon>Spermatophyta</taxon>
        <taxon>Magnoliopsida</taxon>
        <taxon>eudicotyledons</taxon>
        <taxon>Gunneridae</taxon>
        <taxon>Pentapetalae</taxon>
        <taxon>rosids</taxon>
        <taxon>fabids</taxon>
        <taxon>Fabales</taxon>
        <taxon>Fabaceae</taxon>
        <taxon>Papilionoideae</taxon>
        <taxon>50 kb inversion clade</taxon>
        <taxon>NPAAA clade</taxon>
        <taxon>Hologalegina</taxon>
        <taxon>IRL clade</taxon>
        <taxon>Trifolieae</taxon>
        <taxon>Trifolium</taxon>
    </lineage>
</organism>
<proteinExistence type="predicted"/>